<evidence type="ECO:0000256" key="5">
    <source>
        <dbReference type="ARBA" id="ARBA00022679"/>
    </source>
</evidence>
<dbReference type="InterPro" id="IPR003043">
    <property type="entry name" value="Uropor_MeTrfase_CS"/>
</dbReference>
<dbReference type="SUPFAM" id="SSF53790">
    <property type="entry name" value="Tetrapyrrole methylase"/>
    <property type="match status" value="1"/>
</dbReference>
<feature type="domain" description="Tetrapyrrole methylase" evidence="8">
    <location>
        <begin position="7"/>
        <end position="214"/>
    </location>
</feature>
<dbReference type="InterPro" id="IPR035996">
    <property type="entry name" value="4pyrrol_Methylase_sf"/>
</dbReference>
<protein>
    <submittedName>
        <fullName evidence="9">Precorrin-4 C11-methyltransferase</fullName>
    </submittedName>
</protein>
<dbReference type="RefSeq" id="WP_089272020.1">
    <property type="nucleotide sequence ID" value="NZ_FZOC01000001.1"/>
</dbReference>
<accession>A0A238YD90</accession>
<dbReference type="Pfam" id="PF00590">
    <property type="entry name" value="TP_methylase"/>
    <property type="match status" value="1"/>
</dbReference>
<gene>
    <name evidence="9" type="ORF">SAMN04488503_0855</name>
</gene>
<name>A0A238YD90_9BACT</name>
<dbReference type="GO" id="GO:0009236">
    <property type="term" value="P:cobalamin biosynthetic process"/>
    <property type="evidence" value="ECO:0007669"/>
    <property type="project" value="UniProtKB-UniPathway"/>
</dbReference>
<keyword evidence="5 9" id="KW-0808">Transferase</keyword>
<dbReference type="PANTHER" id="PTHR45790:SF4">
    <property type="entry name" value="COBALT-PRECORRIN-4 C(11)-METHYLTRANSFERASE"/>
    <property type="match status" value="1"/>
</dbReference>
<dbReference type="InterPro" id="IPR014777">
    <property type="entry name" value="4pyrrole_Mease_sub1"/>
</dbReference>
<dbReference type="OrthoDB" id="9815856at2"/>
<dbReference type="InterPro" id="IPR014776">
    <property type="entry name" value="4pyrrole_Mease_sub2"/>
</dbReference>
<evidence type="ECO:0000256" key="6">
    <source>
        <dbReference type="ARBA" id="ARBA00022691"/>
    </source>
</evidence>
<dbReference type="Proteomes" id="UP000198324">
    <property type="component" value="Unassembled WGS sequence"/>
</dbReference>
<sequence>MGDATGKVWFIGAGPGDPELITVKGRRLIAEADCVVYAGSLVPRELLAVARPGVPVIDSAPLSLAETHALLRQCARNGGMAARVHTGEPSLYGAVREQAALLDAEGIAWGVVPGVSSAFAAAAAARVSFTVPGGPQTFILTRLSGRTPVPESEALPLLAAHGAAMAVLLSASDPERVQDELVQGGYAPETSVVIGHKVGWPGGDTVRTTLGELARTTREAGFTRQTVFLVLPGQDLAPEASRSRLYDADFSHGWRAAREPSPSAEGAGAEGAE</sequence>
<dbReference type="AlphaFoldDB" id="A0A238YD90"/>
<proteinExistence type="inferred from homology"/>
<keyword evidence="10" id="KW-1185">Reference proteome</keyword>
<dbReference type="InterPro" id="IPR000878">
    <property type="entry name" value="4pyrrol_Mease"/>
</dbReference>
<dbReference type="PROSITE" id="PS00839">
    <property type="entry name" value="SUMT_1"/>
    <property type="match status" value="1"/>
</dbReference>
<keyword evidence="3" id="KW-0169">Cobalamin biosynthesis</keyword>
<feature type="region of interest" description="Disordered" evidence="7">
    <location>
        <begin position="252"/>
        <end position="273"/>
    </location>
</feature>
<comment type="pathway">
    <text evidence="1">Cofactor biosynthesis; adenosylcobalamin biosynthesis.</text>
</comment>
<dbReference type="GO" id="GO:0032259">
    <property type="term" value="P:methylation"/>
    <property type="evidence" value="ECO:0007669"/>
    <property type="project" value="UniProtKB-KW"/>
</dbReference>
<keyword evidence="4 9" id="KW-0489">Methyltransferase</keyword>
<dbReference type="InterPro" id="IPR006362">
    <property type="entry name" value="Cbl_synth_CobM/CibF"/>
</dbReference>
<dbReference type="PANTHER" id="PTHR45790">
    <property type="entry name" value="SIROHEME SYNTHASE-RELATED"/>
    <property type="match status" value="1"/>
</dbReference>
<evidence type="ECO:0000256" key="2">
    <source>
        <dbReference type="ARBA" id="ARBA00005879"/>
    </source>
</evidence>
<dbReference type="UniPathway" id="UPA00148"/>
<evidence type="ECO:0000256" key="1">
    <source>
        <dbReference type="ARBA" id="ARBA00004953"/>
    </source>
</evidence>
<evidence type="ECO:0000256" key="7">
    <source>
        <dbReference type="SAM" id="MobiDB-lite"/>
    </source>
</evidence>
<dbReference type="NCBIfam" id="TIGR01465">
    <property type="entry name" value="cobM_cbiF"/>
    <property type="match status" value="1"/>
</dbReference>
<evidence type="ECO:0000259" key="8">
    <source>
        <dbReference type="Pfam" id="PF00590"/>
    </source>
</evidence>
<dbReference type="InterPro" id="IPR050161">
    <property type="entry name" value="Siro_Cobalamin_biosynth"/>
</dbReference>
<keyword evidence="6" id="KW-0949">S-adenosyl-L-methionine</keyword>
<dbReference type="Gene3D" id="3.40.1010.10">
    <property type="entry name" value="Cobalt-precorrin-4 Transmethylase, Domain 1"/>
    <property type="match status" value="1"/>
</dbReference>
<dbReference type="GO" id="GO:0046026">
    <property type="term" value="F:precorrin-4 C11-methyltransferase activity"/>
    <property type="evidence" value="ECO:0007669"/>
    <property type="project" value="InterPro"/>
</dbReference>
<evidence type="ECO:0000256" key="3">
    <source>
        <dbReference type="ARBA" id="ARBA00022573"/>
    </source>
</evidence>
<organism evidence="9 10">
    <name type="scientific">Humidesulfovibrio mexicanus</name>
    <dbReference type="NCBI Taxonomy" id="147047"/>
    <lineage>
        <taxon>Bacteria</taxon>
        <taxon>Pseudomonadati</taxon>
        <taxon>Thermodesulfobacteriota</taxon>
        <taxon>Desulfovibrionia</taxon>
        <taxon>Desulfovibrionales</taxon>
        <taxon>Desulfovibrionaceae</taxon>
        <taxon>Humidesulfovibrio</taxon>
    </lineage>
</organism>
<evidence type="ECO:0000313" key="10">
    <source>
        <dbReference type="Proteomes" id="UP000198324"/>
    </source>
</evidence>
<evidence type="ECO:0000313" key="9">
    <source>
        <dbReference type="EMBL" id="SNR68574.1"/>
    </source>
</evidence>
<dbReference type="Gene3D" id="3.30.950.10">
    <property type="entry name" value="Methyltransferase, Cobalt-precorrin-4 Transmethylase, Domain 2"/>
    <property type="match status" value="1"/>
</dbReference>
<dbReference type="EMBL" id="FZOC01000001">
    <property type="protein sequence ID" value="SNR68574.1"/>
    <property type="molecule type" value="Genomic_DNA"/>
</dbReference>
<feature type="compositionally biased region" description="Low complexity" evidence="7">
    <location>
        <begin position="259"/>
        <end position="273"/>
    </location>
</feature>
<dbReference type="CDD" id="cd11641">
    <property type="entry name" value="Precorrin-4_C11-MT"/>
    <property type="match status" value="1"/>
</dbReference>
<evidence type="ECO:0000256" key="4">
    <source>
        <dbReference type="ARBA" id="ARBA00022603"/>
    </source>
</evidence>
<reference evidence="9 10" key="1">
    <citation type="submission" date="2017-06" db="EMBL/GenBank/DDBJ databases">
        <authorList>
            <person name="Kim H.J."/>
            <person name="Triplett B.A."/>
        </authorList>
    </citation>
    <scope>NUCLEOTIDE SEQUENCE [LARGE SCALE GENOMIC DNA]</scope>
    <source>
        <strain evidence="9 10">DSM 13116</strain>
    </source>
</reference>
<comment type="similarity">
    <text evidence="2">Belongs to the precorrin methyltransferase family.</text>
</comment>